<dbReference type="OrthoDB" id="6770063at2759"/>
<dbReference type="InterPro" id="IPR035992">
    <property type="entry name" value="Ricin_B-like_lectins"/>
</dbReference>
<accession>A0A0D7B097</accession>
<dbReference type="AlphaFoldDB" id="A0A0D7B097"/>
<feature type="signal peptide" evidence="1">
    <location>
        <begin position="1"/>
        <end position="19"/>
    </location>
</feature>
<dbReference type="Gene3D" id="2.80.10.50">
    <property type="match status" value="2"/>
</dbReference>
<name>A0A0D7B097_9AGAR</name>
<dbReference type="PROSITE" id="PS50231">
    <property type="entry name" value="RICIN_B_LECTIN"/>
    <property type="match status" value="1"/>
</dbReference>
<proteinExistence type="predicted"/>
<evidence type="ECO:0000313" key="4">
    <source>
        <dbReference type="Proteomes" id="UP000054007"/>
    </source>
</evidence>
<keyword evidence="4" id="KW-1185">Reference proteome</keyword>
<dbReference type="SMART" id="SM00458">
    <property type="entry name" value="RICIN"/>
    <property type="match status" value="1"/>
</dbReference>
<organism evidence="3 4">
    <name type="scientific">Cylindrobasidium torrendii FP15055 ss-10</name>
    <dbReference type="NCBI Taxonomy" id="1314674"/>
    <lineage>
        <taxon>Eukaryota</taxon>
        <taxon>Fungi</taxon>
        <taxon>Dikarya</taxon>
        <taxon>Basidiomycota</taxon>
        <taxon>Agaricomycotina</taxon>
        <taxon>Agaricomycetes</taxon>
        <taxon>Agaricomycetidae</taxon>
        <taxon>Agaricales</taxon>
        <taxon>Marasmiineae</taxon>
        <taxon>Physalacriaceae</taxon>
        <taxon>Cylindrobasidium</taxon>
    </lineage>
</organism>
<protein>
    <submittedName>
        <fullName evidence="3">Carbohydrate-binding module family 13 protein</fullName>
    </submittedName>
</protein>
<sequence>MLSYLQALSVLAAAGIVMAADGKPNVEGPVYLHPALDFTKCLTAIDNADGGRVGIQDCSGGLNQEWTFSGLPGNVRTLRTPRTDKCLDVVDGVNADGTHLQVWNCSPLTNENQNFYYTDDNHLAWTDHGKCLDLTDGNTAADTLVQLWTCGSGINQVWYVDPAAGPSTTYTSVRASPTASASA</sequence>
<evidence type="ECO:0000313" key="3">
    <source>
        <dbReference type="EMBL" id="KIY64053.1"/>
    </source>
</evidence>
<gene>
    <name evidence="3" type="ORF">CYLTODRAFT_493450</name>
</gene>
<evidence type="ECO:0000259" key="2">
    <source>
        <dbReference type="SMART" id="SM00458"/>
    </source>
</evidence>
<reference evidence="3 4" key="1">
    <citation type="journal article" date="2015" name="Fungal Genet. Biol.">
        <title>Evolution of novel wood decay mechanisms in Agaricales revealed by the genome sequences of Fistulina hepatica and Cylindrobasidium torrendii.</title>
        <authorList>
            <person name="Floudas D."/>
            <person name="Held B.W."/>
            <person name="Riley R."/>
            <person name="Nagy L.G."/>
            <person name="Koehler G."/>
            <person name="Ransdell A.S."/>
            <person name="Younus H."/>
            <person name="Chow J."/>
            <person name="Chiniquy J."/>
            <person name="Lipzen A."/>
            <person name="Tritt A."/>
            <person name="Sun H."/>
            <person name="Haridas S."/>
            <person name="LaButti K."/>
            <person name="Ohm R.A."/>
            <person name="Kues U."/>
            <person name="Blanchette R.A."/>
            <person name="Grigoriev I.V."/>
            <person name="Minto R.E."/>
            <person name="Hibbett D.S."/>
        </authorList>
    </citation>
    <scope>NUCLEOTIDE SEQUENCE [LARGE SCALE GENOMIC DNA]</scope>
    <source>
        <strain evidence="3 4">FP15055 ss-10</strain>
    </source>
</reference>
<evidence type="ECO:0000256" key="1">
    <source>
        <dbReference type="SAM" id="SignalP"/>
    </source>
</evidence>
<keyword evidence="1" id="KW-0732">Signal</keyword>
<dbReference type="Proteomes" id="UP000054007">
    <property type="component" value="Unassembled WGS sequence"/>
</dbReference>
<dbReference type="CDD" id="cd00161">
    <property type="entry name" value="beta-trefoil_Ricin-like"/>
    <property type="match status" value="1"/>
</dbReference>
<feature type="chain" id="PRO_5002316582" evidence="1">
    <location>
        <begin position="20"/>
        <end position="183"/>
    </location>
</feature>
<feature type="domain" description="Ricin B lectin" evidence="2">
    <location>
        <begin position="28"/>
        <end position="161"/>
    </location>
</feature>
<dbReference type="STRING" id="1314674.A0A0D7B097"/>
<dbReference type="Pfam" id="PF00652">
    <property type="entry name" value="Ricin_B_lectin"/>
    <property type="match status" value="1"/>
</dbReference>
<dbReference type="InterPro" id="IPR000772">
    <property type="entry name" value="Ricin_B_lectin"/>
</dbReference>
<dbReference type="SUPFAM" id="SSF50370">
    <property type="entry name" value="Ricin B-like lectins"/>
    <property type="match status" value="1"/>
</dbReference>
<dbReference type="EMBL" id="KN880657">
    <property type="protein sequence ID" value="KIY64053.1"/>
    <property type="molecule type" value="Genomic_DNA"/>
</dbReference>